<protein>
    <submittedName>
        <fullName evidence="1">2025_t:CDS:1</fullName>
    </submittedName>
</protein>
<feature type="non-terminal residue" evidence="1">
    <location>
        <position position="1"/>
    </location>
</feature>
<gene>
    <name evidence="1" type="ORF">SPELUC_LOCUS15306</name>
</gene>
<comment type="caution">
    <text evidence="1">The sequence shown here is derived from an EMBL/GenBank/DDBJ whole genome shotgun (WGS) entry which is preliminary data.</text>
</comment>
<accession>A0ACA9QU65</accession>
<dbReference type="Proteomes" id="UP000789366">
    <property type="component" value="Unassembled WGS sequence"/>
</dbReference>
<evidence type="ECO:0000313" key="2">
    <source>
        <dbReference type="Proteomes" id="UP000789366"/>
    </source>
</evidence>
<feature type="non-terminal residue" evidence="1">
    <location>
        <position position="49"/>
    </location>
</feature>
<dbReference type="EMBL" id="CAJVPW010049826">
    <property type="protein sequence ID" value="CAG8763745.1"/>
    <property type="molecule type" value="Genomic_DNA"/>
</dbReference>
<proteinExistence type="predicted"/>
<organism evidence="1 2">
    <name type="scientific">Cetraspora pellucida</name>
    <dbReference type="NCBI Taxonomy" id="1433469"/>
    <lineage>
        <taxon>Eukaryota</taxon>
        <taxon>Fungi</taxon>
        <taxon>Fungi incertae sedis</taxon>
        <taxon>Mucoromycota</taxon>
        <taxon>Glomeromycotina</taxon>
        <taxon>Glomeromycetes</taxon>
        <taxon>Diversisporales</taxon>
        <taxon>Gigasporaceae</taxon>
        <taxon>Cetraspora</taxon>
    </lineage>
</organism>
<evidence type="ECO:0000313" key="1">
    <source>
        <dbReference type="EMBL" id="CAG8763745.1"/>
    </source>
</evidence>
<reference evidence="1" key="1">
    <citation type="submission" date="2021-06" db="EMBL/GenBank/DDBJ databases">
        <authorList>
            <person name="Kallberg Y."/>
            <person name="Tangrot J."/>
            <person name="Rosling A."/>
        </authorList>
    </citation>
    <scope>NUCLEOTIDE SEQUENCE</scope>
    <source>
        <strain evidence="1">28 12/20/2015</strain>
    </source>
</reference>
<keyword evidence="2" id="KW-1185">Reference proteome</keyword>
<sequence length="49" mass="5167">LLPTATSDWLAFMEPKQVKTLRDAYSGKSGLQGGLNGAITDDLGYGPVL</sequence>
<name>A0ACA9QU65_9GLOM</name>